<sequence length="18" mass="1944">MNMVAAKDLAKVLGRILT</sequence>
<evidence type="ECO:0000313" key="1">
    <source>
        <dbReference type="EMBL" id="JAE02404.1"/>
    </source>
</evidence>
<accession>A0A0A9ETR4</accession>
<protein>
    <submittedName>
        <fullName evidence="1">Uncharacterized protein</fullName>
    </submittedName>
</protein>
<organism evidence="1">
    <name type="scientific">Arundo donax</name>
    <name type="common">Giant reed</name>
    <name type="synonym">Donax arundinaceus</name>
    <dbReference type="NCBI Taxonomy" id="35708"/>
    <lineage>
        <taxon>Eukaryota</taxon>
        <taxon>Viridiplantae</taxon>
        <taxon>Streptophyta</taxon>
        <taxon>Embryophyta</taxon>
        <taxon>Tracheophyta</taxon>
        <taxon>Spermatophyta</taxon>
        <taxon>Magnoliopsida</taxon>
        <taxon>Liliopsida</taxon>
        <taxon>Poales</taxon>
        <taxon>Poaceae</taxon>
        <taxon>PACMAD clade</taxon>
        <taxon>Arundinoideae</taxon>
        <taxon>Arundineae</taxon>
        <taxon>Arundo</taxon>
    </lineage>
</organism>
<reference evidence="1" key="1">
    <citation type="submission" date="2014-09" db="EMBL/GenBank/DDBJ databases">
        <authorList>
            <person name="Magalhaes I.L.F."/>
            <person name="Oliveira U."/>
            <person name="Santos F.R."/>
            <person name="Vidigal T.H.D.A."/>
            <person name="Brescovit A.D."/>
            <person name="Santos A.J."/>
        </authorList>
    </citation>
    <scope>NUCLEOTIDE SEQUENCE</scope>
    <source>
        <tissue evidence="1">Shoot tissue taken approximately 20 cm above the soil surface</tissue>
    </source>
</reference>
<reference evidence="1" key="2">
    <citation type="journal article" date="2015" name="Data Brief">
        <title>Shoot transcriptome of the giant reed, Arundo donax.</title>
        <authorList>
            <person name="Barrero R.A."/>
            <person name="Guerrero F.D."/>
            <person name="Moolhuijzen P."/>
            <person name="Goolsby J.A."/>
            <person name="Tidwell J."/>
            <person name="Bellgard S.E."/>
            <person name="Bellgard M.I."/>
        </authorList>
    </citation>
    <scope>NUCLEOTIDE SEQUENCE</scope>
    <source>
        <tissue evidence="1">Shoot tissue taken approximately 20 cm above the soil surface</tissue>
    </source>
</reference>
<proteinExistence type="predicted"/>
<dbReference type="EMBL" id="GBRH01195492">
    <property type="protein sequence ID" value="JAE02404.1"/>
    <property type="molecule type" value="Transcribed_RNA"/>
</dbReference>
<dbReference type="AlphaFoldDB" id="A0A0A9ETR4"/>
<name>A0A0A9ETR4_ARUDO</name>